<dbReference type="VEuPathDB" id="FungiDB:A1Q1_06255"/>
<accession>J6F549</accession>
<evidence type="ECO:0000313" key="4">
    <source>
        <dbReference type="EMBL" id="EJT52149.1"/>
    </source>
</evidence>
<sequence length="295" mass="32287">MMSSFRPVQKDIELVQPPGDSVSKIAFSPTQDILGVASWDNIVRLYNVNSQGQSEPKAMYQHEAPVLDLTWTKAQQVAAHDAPIKCARFVETNGNSILITAGWDKKLKVHIYDLANPFTKYRQIESPLKWQTRVISCFPQSVGGDGYAIGSIEGRIGIQKNFSFKCHRIDIPTGSMPGSPAVTGSQNVFPINTISFHQTQGTFCTGGGDGSLTFWDGMAPYSAKDLGNGDPEARPNPVWGTPVVSTAFNHTQEILAYAFSYDWSKGHGGVPPANPPATKIMLHPVKPEEVNRKKK</sequence>
<reference evidence="4 5" key="1">
    <citation type="journal article" date="2012" name="Eukaryot. Cell">
        <title>Draft genome sequence of CBS 2479, the standard type strain of Trichosporon asahii.</title>
        <authorList>
            <person name="Yang R.Y."/>
            <person name="Li H.T."/>
            <person name="Zhu H."/>
            <person name="Zhou G.P."/>
            <person name="Wang M."/>
            <person name="Wang L."/>
        </authorList>
    </citation>
    <scope>NUCLEOTIDE SEQUENCE [LARGE SCALE GENOMIC DNA]</scope>
    <source>
        <strain evidence="5">ATCC 90039 / CBS 2479 / JCM 2466 / KCTC 7840 / NCYC 2677 / UAMH 7654</strain>
    </source>
</reference>
<dbReference type="Proteomes" id="UP000002748">
    <property type="component" value="Unassembled WGS sequence"/>
</dbReference>
<dbReference type="InterPro" id="IPR015943">
    <property type="entry name" value="WD40/YVTN_repeat-like_dom_sf"/>
</dbReference>
<keyword evidence="1 3" id="KW-0853">WD repeat</keyword>
<dbReference type="RefSeq" id="XP_014183334.1">
    <property type="nucleotide sequence ID" value="XM_014327859.1"/>
</dbReference>
<evidence type="ECO:0000256" key="3">
    <source>
        <dbReference type="PROSITE-ProRule" id="PRU00221"/>
    </source>
</evidence>
<feature type="repeat" description="WD" evidence="3">
    <location>
        <begin position="191"/>
        <end position="216"/>
    </location>
</feature>
<dbReference type="OrthoDB" id="256303at2759"/>
<dbReference type="KEGG" id="tasa:A1Q1_06255"/>
<organism evidence="4 5">
    <name type="scientific">Trichosporon asahii var. asahii (strain ATCC 90039 / CBS 2479 / JCM 2466 / KCTC 7840 / NBRC 103889/ NCYC 2677 / UAMH 7654)</name>
    <name type="common">Yeast</name>
    <dbReference type="NCBI Taxonomy" id="1186058"/>
    <lineage>
        <taxon>Eukaryota</taxon>
        <taxon>Fungi</taxon>
        <taxon>Dikarya</taxon>
        <taxon>Basidiomycota</taxon>
        <taxon>Agaricomycotina</taxon>
        <taxon>Tremellomycetes</taxon>
        <taxon>Trichosporonales</taxon>
        <taxon>Trichosporonaceae</taxon>
        <taxon>Trichosporon</taxon>
    </lineage>
</organism>
<dbReference type="GeneID" id="25989767"/>
<evidence type="ECO:0000313" key="5">
    <source>
        <dbReference type="Proteomes" id="UP000002748"/>
    </source>
</evidence>
<gene>
    <name evidence="4" type="ORF">A1Q1_06255</name>
</gene>
<dbReference type="Gene3D" id="2.130.10.10">
    <property type="entry name" value="YVTN repeat-like/Quinoprotein amine dehydrogenase"/>
    <property type="match status" value="1"/>
</dbReference>
<dbReference type="InterPro" id="IPR036322">
    <property type="entry name" value="WD40_repeat_dom_sf"/>
</dbReference>
<dbReference type="EMBL" id="ALBS01000032">
    <property type="protein sequence ID" value="EJT52149.1"/>
    <property type="molecule type" value="Genomic_DNA"/>
</dbReference>
<dbReference type="AlphaFoldDB" id="J6F549"/>
<dbReference type="SUPFAM" id="SSF50978">
    <property type="entry name" value="WD40 repeat-like"/>
    <property type="match status" value="1"/>
</dbReference>
<evidence type="ECO:0000256" key="2">
    <source>
        <dbReference type="ARBA" id="ARBA00022737"/>
    </source>
</evidence>
<dbReference type="PANTHER" id="PTHR10971">
    <property type="entry name" value="MRNA EXPORT FACTOR AND BUB3"/>
    <property type="match status" value="1"/>
</dbReference>
<protein>
    <submittedName>
        <fullName evidence="4">Uncharacterized protein</fullName>
    </submittedName>
</protein>
<dbReference type="PROSITE" id="PS50082">
    <property type="entry name" value="WD_REPEATS_2"/>
    <property type="match status" value="1"/>
</dbReference>
<proteinExistence type="predicted"/>
<dbReference type="HOGENOM" id="CLU_038526_1_0_1"/>
<dbReference type="InterPro" id="IPR001680">
    <property type="entry name" value="WD40_rpt"/>
</dbReference>
<dbReference type="SMART" id="SM00320">
    <property type="entry name" value="WD40"/>
    <property type="match status" value="3"/>
</dbReference>
<evidence type="ECO:0000256" key="1">
    <source>
        <dbReference type="ARBA" id="ARBA00022574"/>
    </source>
</evidence>
<dbReference type="Pfam" id="PF00400">
    <property type="entry name" value="WD40"/>
    <property type="match status" value="2"/>
</dbReference>
<keyword evidence="2" id="KW-0677">Repeat</keyword>
<name>J6F549_TRIAS</name>
<comment type="caution">
    <text evidence="4">The sequence shown here is derived from an EMBL/GenBank/DDBJ whole genome shotgun (WGS) entry which is preliminary data.</text>
</comment>